<proteinExistence type="predicted"/>
<evidence type="ECO:0000313" key="1">
    <source>
        <dbReference type="EMBL" id="GIZ03888.1"/>
    </source>
</evidence>
<comment type="caution">
    <text evidence="1">The sequence shown here is derived from an EMBL/GenBank/DDBJ whole genome shotgun (WGS) entry which is preliminary data.</text>
</comment>
<name>A0AAV4Y9V4_CAEEX</name>
<protein>
    <submittedName>
        <fullName evidence="1">Uncharacterized protein</fullName>
    </submittedName>
</protein>
<dbReference type="Proteomes" id="UP001054945">
    <property type="component" value="Unassembled WGS sequence"/>
</dbReference>
<keyword evidence="2" id="KW-1185">Reference proteome</keyword>
<dbReference type="AlphaFoldDB" id="A0AAV4Y9V4"/>
<organism evidence="1 2">
    <name type="scientific">Caerostris extrusa</name>
    <name type="common">Bark spider</name>
    <name type="synonym">Caerostris bankana</name>
    <dbReference type="NCBI Taxonomy" id="172846"/>
    <lineage>
        <taxon>Eukaryota</taxon>
        <taxon>Metazoa</taxon>
        <taxon>Ecdysozoa</taxon>
        <taxon>Arthropoda</taxon>
        <taxon>Chelicerata</taxon>
        <taxon>Arachnida</taxon>
        <taxon>Araneae</taxon>
        <taxon>Araneomorphae</taxon>
        <taxon>Entelegynae</taxon>
        <taxon>Araneoidea</taxon>
        <taxon>Araneidae</taxon>
        <taxon>Caerostris</taxon>
    </lineage>
</organism>
<reference evidence="1 2" key="1">
    <citation type="submission" date="2021-06" db="EMBL/GenBank/DDBJ databases">
        <title>Caerostris extrusa draft genome.</title>
        <authorList>
            <person name="Kono N."/>
            <person name="Arakawa K."/>
        </authorList>
    </citation>
    <scope>NUCLEOTIDE SEQUENCE [LARGE SCALE GENOMIC DNA]</scope>
</reference>
<evidence type="ECO:0000313" key="2">
    <source>
        <dbReference type="Proteomes" id="UP001054945"/>
    </source>
</evidence>
<sequence>MPVDITTKNISYYITKLELILLIGYLQHTNHCYLHRLHWITISRLFSQIDFARVRRLSTITRLTDQPSTSFRKICWSNWIDSFPSYLLASIPILVEGRGGEVHPAF</sequence>
<accession>A0AAV4Y9V4</accession>
<dbReference type="EMBL" id="BPLR01001665">
    <property type="protein sequence ID" value="GIZ03888.1"/>
    <property type="molecule type" value="Genomic_DNA"/>
</dbReference>
<gene>
    <name evidence="1" type="ORF">CEXT_179801</name>
</gene>